<protein>
    <submittedName>
        <fullName evidence="2">Uncharacterized protein</fullName>
    </submittedName>
</protein>
<organism evidence="2 3">
    <name type="scientific">Candidatus Colwellbacteria bacterium RIFCSPLOWO2_01_FULL_48_10</name>
    <dbReference type="NCBI Taxonomy" id="1797690"/>
    <lineage>
        <taxon>Bacteria</taxon>
        <taxon>Candidatus Colwelliibacteriota</taxon>
    </lineage>
</organism>
<dbReference type="Pfam" id="PF07963">
    <property type="entry name" value="N_methyl"/>
    <property type="match status" value="1"/>
</dbReference>
<dbReference type="Proteomes" id="UP000178744">
    <property type="component" value="Unassembled WGS sequence"/>
</dbReference>
<dbReference type="STRING" id="1797690.A3B23_00025"/>
<keyword evidence="1" id="KW-1133">Transmembrane helix</keyword>
<feature type="transmembrane region" description="Helical" evidence="1">
    <location>
        <begin position="21"/>
        <end position="44"/>
    </location>
</feature>
<keyword evidence="1" id="KW-0812">Transmembrane</keyword>
<name>A0A1G1Z8B0_9BACT</name>
<keyword evidence="1" id="KW-0472">Membrane</keyword>
<sequence length="300" mass="32544">MRADMIQYLKMFQKSRQGGFTLVELVIYVGIFSIASVFLTGTLITTLRVQSKELANNEVMGQITLVIQTVQRLVRDSSLIEKVYDGAESPSNLTCPTSSQFCTVKLRMQDPALDPTYIRGDAAGFVYVKQGAGDEVALTNDRVVLDSLQFKKNDIAGGHATLQVDSTMHYNSTSQQLAATRSLRTVVGRVNAAVFDSNLLPGADNSYDFGTASGPQRWKEGHFAGNVTIGGNVGIGTTTDLDQILTINGGITLRTTDGRPECNSISRGTFWVTQSAAGTKDDVEVCAKNAADAYDWRTIY</sequence>
<dbReference type="InterPro" id="IPR012902">
    <property type="entry name" value="N_methyl_site"/>
</dbReference>
<gene>
    <name evidence="2" type="ORF">A3B23_00025</name>
</gene>
<reference evidence="2 3" key="1">
    <citation type="journal article" date="2016" name="Nat. Commun.">
        <title>Thousands of microbial genomes shed light on interconnected biogeochemical processes in an aquifer system.</title>
        <authorList>
            <person name="Anantharaman K."/>
            <person name="Brown C.T."/>
            <person name="Hug L.A."/>
            <person name="Sharon I."/>
            <person name="Castelle C.J."/>
            <person name="Probst A.J."/>
            <person name="Thomas B.C."/>
            <person name="Singh A."/>
            <person name="Wilkins M.J."/>
            <person name="Karaoz U."/>
            <person name="Brodie E.L."/>
            <person name="Williams K.H."/>
            <person name="Hubbard S.S."/>
            <person name="Banfield J.F."/>
        </authorList>
    </citation>
    <scope>NUCLEOTIDE SEQUENCE [LARGE SCALE GENOMIC DNA]</scope>
</reference>
<evidence type="ECO:0000313" key="2">
    <source>
        <dbReference type="EMBL" id="OGY59877.1"/>
    </source>
</evidence>
<dbReference type="AlphaFoldDB" id="A0A1G1Z8B0"/>
<accession>A0A1G1Z8B0</accession>
<comment type="caution">
    <text evidence="2">The sequence shown here is derived from an EMBL/GenBank/DDBJ whole genome shotgun (WGS) entry which is preliminary data.</text>
</comment>
<proteinExistence type="predicted"/>
<evidence type="ECO:0000256" key="1">
    <source>
        <dbReference type="SAM" id="Phobius"/>
    </source>
</evidence>
<dbReference type="EMBL" id="MHIY01000013">
    <property type="protein sequence ID" value="OGY59877.1"/>
    <property type="molecule type" value="Genomic_DNA"/>
</dbReference>
<evidence type="ECO:0000313" key="3">
    <source>
        <dbReference type="Proteomes" id="UP000178744"/>
    </source>
</evidence>